<gene>
    <name evidence="2" type="ORF">TSUD_270980</name>
</gene>
<keyword evidence="3" id="KW-1185">Reference proteome</keyword>
<keyword evidence="1" id="KW-0732">Signal</keyword>
<accession>A0A2Z6MQE1</accession>
<proteinExistence type="predicted"/>
<protein>
    <submittedName>
        <fullName evidence="2">Uncharacterized protein</fullName>
    </submittedName>
</protein>
<feature type="chain" id="PRO_5016241066" evidence="1">
    <location>
        <begin position="32"/>
        <end position="119"/>
    </location>
</feature>
<reference evidence="3" key="1">
    <citation type="journal article" date="2017" name="Front. Plant Sci.">
        <title>Climate Clever Clovers: New Paradigm to Reduce the Environmental Footprint of Ruminants by Breeding Low Methanogenic Forages Utilizing Haplotype Variation.</title>
        <authorList>
            <person name="Kaur P."/>
            <person name="Appels R."/>
            <person name="Bayer P.E."/>
            <person name="Keeble-Gagnere G."/>
            <person name="Wang J."/>
            <person name="Hirakawa H."/>
            <person name="Shirasawa K."/>
            <person name="Vercoe P."/>
            <person name="Stefanova K."/>
            <person name="Durmic Z."/>
            <person name="Nichols P."/>
            <person name="Revell C."/>
            <person name="Isobe S.N."/>
            <person name="Edwards D."/>
            <person name="Erskine W."/>
        </authorList>
    </citation>
    <scope>NUCLEOTIDE SEQUENCE [LARGE SCALE GENOMIC DNA]</scope>
    <source>
        <strain evidence="3">cv. Daliak</strain>
    </source>
</reference>
<evidence type="ECO:0000256" key="1">
    <source>
        <dbReference type="SAM" id="SignalP"/>
    </source>
</evidence>
<feature type="signal peptide" evidence="1">
    <location>
        <begin position="1"/>
        <end position="31"/>
    </location>
</feature>
<sequence length="119" mass="13505">METRRNYYPLKLAFVFALFIIASDMSMKSQANELGYEMKSSLSYDPNYVRKRLECCPNNNCPNTCVCCKDDQECVEFCGKFPPNYVPLCVSKKYCECIPFPPASVTHNNIPSPTPPIAI</sequence>
<evidence type="ECO:0000313" key="2">
    <source>
        <dbReference type="EMBL" id="GAU31913.1"/>
    </source>
</evidence>
<evidence type="ECO:0000313" key="3">
    <source>
        <dbReference type="Proteomes" id="UP000242715"/>
    </source>
</evidence>
<dbReference type="AlphaFoldDB" id="A0A2Z6MQE1"/>
<organism evidence="2 3">
    <name type="scientific">Trifolium subterraneum</name>
    <name type="common">Subterranean clover</name>
    <dbReference type="NCBI Taxonomy" id="3900"/>
    <lineage>
        <taxon>Eukaryota</taxon>
        <taxon>Viridiplantae</taxon>
        <taxon>Streptophyta</taxon>
        <taxon>Embryophyta</taxon>
        <taxon>Tracheophyta</taxon>
        <taxon>Spermatophyta</taxon>
        <taxon>Magnoliopsida</taxon>
        <taxon>eudicotyledons</taxon>
        <taxon>Gunneridae</taxon>
        <taxon>Pentapetalae</taxon>
        <taxon>rosids</taxon>
        <taxon>fabids</taxon>
        <taxon>Fabales</taxon>
        <taxon>Fabaceae</taxon>
        <taxon>Papilionoideae</taxon>
        <taxon>50 kb inversion clade</taxon>
        <taxon>NPAAA clade</taxon>
        <taxon>Hologalegina</taxon>
        <taxon>IRL clade</taxon>
        <taxon>Trifolieae</taxon>
        <taxon>Trifolium</taxon>
    </lineage>
</organism>
<dbReference type="EMBL" id="DF973471">
    <property type="protein sequence ID" value="GAU31913.1"/>
    <property type="molecule type" value="Genomic_DNA"/>
</dbReference>
<dbReference type="Proteomes" id="UP000242715">
    <property type="component" value="Unassembled WGS sequence"/>
</dbReference>
<name>A0A2Z6MQE1_TRISU</name>